<dbReference type="SUPFAM" id="SSF56281">
    <property type="entry name" value="Metallo-hydrolase/oxidoreductase"/>
    <property type="match status" value="1"/>
</dbReference>
<accession>A0A7X8SKY5</accession>
<evidence type="ECO:0000256" key="1">
    <source>
        <dbReference type="SAM" id="SignalP"/>
    </source>
</evidence>
<keyword evidence="3" id="KW-0378">Hydrolase</keyword>
<evidence type="ECO:0000259" key="2">
    <source>
        <dbReference type="SMART" id="SM00849"/>
    </source>
</evidence>
<organism evidence="3 4">
    <name type="scientific">Flammeovirga agarivorans</name>
    <dbReference type="NCBI Taxonomy" id="2726742"/>
    <lineage>
        <taxon>Bacteria</taxon>
        <taxon>Pseudomonadati</taxon>
        <taxon>Bacteroidota</taxon>
        <taxon>Cytophagia</taxon>
        <taxon>Cytophagales</taxon>
        <taxon>Flammeovirgaceae</taxon>
        <taxon>Flammeovirga</taxon>
    </lineage>
</organism>
<dbReference type="EMBL" id="JABAIL010000003">
    <property type="protein sequence ID" value="NLR92143.1"/>
    <property type="molecule type" value="Genomic_DNA"/>
</dbReference>
<dbReference type="GO" id="GO:0042781">
    <property type="term" value="F:3'-tRNA processing endoribonuclease activity"/>
    <property type="evidence" value="ECO:0007669"/>
    <property type="project" value="TreeGrafter"/>
</dbReference>
<comment type="caution">
    <text evidence="3">The sequence shown here is derived from an EMBL/GenBank/DDBJ whole genome shotgun (WGS) entry which is preliminary data.</text>
</comment>
<feature type="domain" description="Metallo-beta-lactamase" evidence="2">
    <location>
        <begin position="137"/>
        <end position="338"/>
    </location>
</feature>
<dbReference type="Proteomes" id="UP000585050">
    <property type="component" value="Unassembled WGS sequence"/>
</dbReference>
<name>A0A7X8SKY5_9BACT</name>
<evidence type="ECO:0000313" key="4">
    <source>
        <dbReference type="Proteomes" id="UP000585050"/>
    </source>
</evidence>
<dbReference type="SMART" id="SM00849">
    <property type="entry name" value="Lactamase_B"/>
    <property type="match status" value="1"/>
</dbReference>
<dbReference type="Pfam" id="PF23023">
    <property type="entry name" value="Anti-Pycsar_Apyc1"/>
    <property type="match status" value="1"/>
</dbReference>
<dbReference type="PANTHER" id="PTHR46018:SF2">
    <property type="entry name" value="ZINC PHOSPHODIESTERASE ELAC PROTEIN 1"/>
    <property type="match status" value="1"/>
</dbReference>
<evidence type="ECO:0000313" key="3">
    <source>
        <dbReference type="EMBL" id="NLR92143.1"/>
    </source>
</evidence>
<protein>
    <submittedName>
        <fullName evidence="3">MBL fold metallo-hydrolase</fullName>
    </submittedName>
</protein>
<dbReference type="InterPro" id="IPR001279">
    <property type="entry name" value="Metallo-B-lactamas"/>
</dbReference>
<dbReference type="InterPro" id="IPR036866">
    <property type="entry name" value="RibonucZ/Hydroxyglut_hydro"/>
</dbReference>
<dbReference type="AlphaFoldDB" id="A0A7X8SKY5"/>
<dbReference type="NCBIfam" id="NF041257">
    <property type="entry name" value="GntH_guanitoxin"/>
    <property type="match status" value="1"/>
</dbReference>
<feature type="chain" id="PRO_5030703563" evidence="1">
    <location>
        <begin position="24"/>
        <end position="522"/>
    </location>
</feature>
<dbReference type="RefSeq" id="WP_168882848.1">
    <property type="nucleotide sequence ID" value="NZ_JABAIL010000003.1"/>
</dbReference>
<dbReference type="PANTHER" id="PTHR46018">
    <property type="entry name" value="ZINC PHOSPHODIESTERASE ELAC PROTEIN 1"/>
    <property type="match status" value="1"/>
</dbReference>
<feature type="signal peptide" evidence="1">
    <location>
        <begin position="1"/>
        <end position="23"/>
    </location>
</feature>
<sequence>MKKVILSLTLILTYCLTINVSKAQDDQGPNNYTGNYQGTNKNAAGYVNDQSNISTTDINEFKNMEGIFQTDTTQLKTTLTAGIPMGRWNEGLMFEGIAPMDHMVSAANWYPNTEDLLEEEIRIIFMGSSPMIRPGQANTSILIQFGNGKNLIFDIGEGSVANFVGAGIALNEINDIFLTHLHVDHYGALPYVYMFGAWNGRWNEPLRITGPSGSEEKYGTAHMVEGMKSMTEWHRDAFDVFPIGRGWEIEVNEFDFTDDGGVVYNQDDIKVIHWQQAHCKDGASAYRVEYKGMSVVFSGDGRPNKLTAKYGKDADVLITEMQVEVVSISSQVYGVPAVLSRYTIDTHHNPAYAAGKLYKDSNPRLAMATHTFDDLYANNEMVVEVREHYDGPFHFGFDGVVVNVTKDKIWVRDGQLPEYPNATPPQAGSQVAENGGLIVPVPRKKREDIQNQYIRDMQYQPEEYYPEGYQPQLSYKWPSDKPIFVPNEKIPSSMKRRRTDFDENGNFIKSRDYKLDNVKSSK</sequence>
<dbReference type="Gene3D" id="3.60.15.10">
    <property type="entry name" value="Ribonuclease Z/Hydroxyacylglutathione hydrolase-like"/>
    <property type="match status" value="1"/>
</dbReference>
<proteinExistence type="predicted"/>
<keyword evidence="1" id="KW-0732">Signal</keyword>
<gene>
    <name evidence="3" type="ORF">HGP29_13030</name>
</gene>
<reference evidence="3 4" key="1">
    <citation type="submission" date="2020-04" db="EMBL/GenBank/DDBJ databases">
        <title>Flammeovirga sp. SR4, a novel species isolated from seawater.</title>
        <authorList>
            <person name="Wang X."/>
        </authorList>
    </citation>
    <scope>NUCLEOTIDE SEQUENCE [LARGE SCALE GENOMIC DNA]</scope>
    <source>
        <strain evidence="3 4">SR4</strain>
    </source>
</reference>
<keyword evidence="4" id="KW-1185">Reference proteome</keyword>